<feature type="transmembrane region" description="Helical" evidence="1">
    <location>
        <begin position="32"/>
        <end position="48"/>
    </location>
</feature>
<dbReference type="AlphaFoldDB" id="A0A1X7G123"/>
<protein>
    <recommendedName>
        <fullName evidence="4">DUF4175 domain-containing protein</fullName>
    </recommendedName>
</protein>
<evidence type="ECO:0000256" key="1">
    <source>
        <dbReference type="SAM" id="Phobius"/>
    </source>
</evidence>
<organism evidence="2 3">
    <name type="scientific">Allosphingosinicella indica</name>
    <dbReference type="NCBI Taxonomy" id="941907"/>
    <lineage>
        <taxon>Bacteria</taxon>
        <taxon>Pseudomonadati</taxon>
        <taxon>Pseudomonadota</taxon>
        <taxon>Alphaproteobacteria</taxon>
        <taxon>Sphingomonadales</taxon>
        <taxon>Sphingomonadaceae</taxon>
        <taxon>Allosphingosinicella</taxon>
    </lineage>
</organism>
<accession>A0A1X7G123</accession>
<keyword evidence="1" id="KW-0812">Transmembrane</keyword>
<dbReference type="EMBL" id="LT840185">
    <property type="protein sequence ID" value="SMF61687.1"/>
    <property type="molecule type" value="Genomic_DNA"/>
</dbReference>
<evidence type="ECO:0008006" key="4">
    <source>
        <dbReference type="Google" id="ProtNLM"/>
    </source>
</evidence>
<evidence type="ECO:0000313" key="2">
    <source>
        <dbReference type="EMBL" id="SMF61687.1"/>
    </source>
</evidence>
<dbReference type="Proteomes" id="UP000192934">
    <property type="component" value="Chromosome I"/>
</dbReference>
<sequence length="53" mass="5501">MRAIFALPLAIALFSIVGLVSALTGDGFRDALSWAALGVPVAAVGWAMKARRT</sequence>
<keyword evidence="1" id="KW-0472">Membrane</keyword>
<proteinExistence type="predicted"/>
<keyword evidence="1" id="KW-1133">Transmembrane helix</keyword>
<reference evidence="3" key="1">
    <citation type="submission" date="2017-04" db="EMBL/GenBank/DDBJ databases">
        <authorList>
            <person name="Varghese N."/>
            <person name="Submissions S."/>
        </authorList>
    </citation>
    <scope>NUCLEOTIDE SEQUENCE [LARGE SCALE GENOMIC DNA]</scope>
    <source>
        <strain evidence="3">Dd16</strain>
    </source>
</reference>
<dbReference type="STRING" id="941907.SAMN06295910_0679"/>
<evidence type="ECO:0000313" key="3">
    <source>
        <dbReference type="Proteomes" id="UP000192934"/>
    </source>
</evidence>
<keyword evidence="3" id="KW-1185">Reference proteome</keyword>
<name>A0A1X7G123_9SPHN</name>
<gene>
    <name evidence="2" type="ORF">SAMN06295910_0679</name>
</gene>